<sequence length="45" mass="4879">MIIADSSIDSIGKDILGELRKLSDKGVLLSVPTIQALEGSFLYDR</sequence>
<reference evidence="1" key="1">
    <citation type="journal article" date="2015" name="MBio">
        <title>Eco-Evolutionary Dynamics of Episomes among Ecologically Cohesive Bacterial Populations.</title>
        <authorList>
            <person name="Xue H."/>
            <person name="Cordero O.X."/>
            <person name="Camas F.M."/>
            <person name="Trimble W."/>
            <person name="Meyer F."/>
            <person name="Guglielmini J."/>
            <person name="Rocha E.P."/>
            <person name="Polz M.F."/>
        </authorList>
    </citation>
    <scope>NUCLEOTIDE SEQUENCE</scope>
    <source>
        <strain evidence="1">FF_375</strain>
    </source>
</reference>
<dbReference type="AlphaFoldDB" id="A0A0H3ZSA6"/>
<evidence type="ECO:0000313" key="1">
    <source>
        <dbReference type="EMBL" id="AKN39263.1"/>
    </source>
</evidence>
<name>A0A0H3ZSA6_9VIBR</name>
<dbReference type="EMBL" id="KP795639">
    <property type="protein sequence ID" value="AKN39263.1"/>
    <property type="molecule type" value="Genomic_DNA"/>
</dbReference>
<accession>A0A0H3ZSA6</accession>
<organism evidence="1">
    <name type="scientific">Vibrio tasmaniensis</name>
    <dbReference type="NCBI Taxonomy" id="212663"/>
    <lineage>
        <taxon>Bacteria</taxon>
        <taxon>Pseudomonadati</taxon>
        <taxon>Pseudomonadota</taxon>
        <taxon>Gammaproteobacteria</taxon>
        <taxon>Vibrionales</taxon>
        <taxon>Vibrionaceae</taxon>
        <taxon>Vibrio</taxon>
    </lineage>
</organism>
<protein>
    <submittedName>
        <fullName evidence="1">Uncharacterized protein</fullName>
    </submittedName>
</protein>
<proteinExistence type="predicted"/>